<dbReference type="GO" id="GO:0005886">
    <property type="term" value="C:plasma membrane"/>
    <property type="evidence" value="ECO:0007669"/>
    <property type="project" value="UniProtKB-SubCell"/>
</dbReference>
<evidence type="ECO:0000256" key="1">
    <source>
        <dbReference type="ARBA" id="ARBA00004651"/>
    </source>
</evidence>
<dbReference type="EMBL" id="FOLD01000001">
    <property type="protein sequence ID" value="SFB74368.1"/>
    <property type="molecule type" value="Genomic_DNA"/>
</dbReference>
<evidence type="ECO:0000256" key="8">
    <source>
        <dbReference type="SAM" id="Phobius"/>
    </source>
</evidence>
<sequence length="570" mass="63533">MTNTKLMATPKAGSRTAHPDLVIISVISILWVCMVFIANPIGNFPLNDDWVYAQAVKSVLENGYYHFPSTSSANVGPQIYWGAFFCLPFGFSFTALRISSLVAGLGGVVALYFLIKRFNKSSIIATIGAMSLAVNPFYFSLANSFMTDVPFVSMQIISIFFMARGLQCRNHRDILLGVAFSLVAVLIRQIAVISLLGLAIAYPVRFGITARNIIKAALPAIVGVLIHIGYQYWLVSSGRIPVLSGHSNVNQLISFSGRGWYIRQVGLTTIVYLGMFLLPLITLAVHAAIRRYTSRPLVRGDYFIMIGVVLVTLVTWWKGLLPPLLPNIVHEWGIGPITLRDTYKFGLNVPIVPSSISTGWAIIGFLSIVSASCVIFCLVLISRNAVHNLRDPKQRAESWPTWLLLVPAAAYFGVLMLITGSLPMMDRYLLPFLPLLLVLFARGIPEDIARFRFNIGLSALLISTFGYFSVTATHDYLEWNRLRWVATTNLMSQGQIGPNQIDGGYEFNGLLAYDANYVYREDKSWWWVTDDTYMIASGPLPGYDEITRYNFERWFLGNTSSVVVLKKVIK</sequence>
<reference evidence="11" key="1">
    <citation type="submission" date="2016-10" db="EMBL/GenBank/DDBJ databases">
        <authorList>
            <person name="Varghese N."/>
            <person name="Submissions S."/>
        </authorList>
    </citation>
    <scope>NUCLEOTIDE SEQUENCE [LARGE SCALE GENOMIC DNA]</scope>
    <source>
        <strain evidence="11">CGMCC 1.12041</strain>
    </source>
</reference>
<keyword evidence="5 8" id="KW-0812">Transmembrane</keyword>
<feature type="transmembrane region" description="Helical" evidence="8">
    <location>
        <begin position="213"/>
        <end position="233"/>
    </location>
</feature>
<feature type="transmembrane region" description="Helical" evidence="8">
    <location>
        <begin position="402"/>
        <end position="422"/>
    </location>
</feature>
<evidence type="ECO:0000256" key="4">
    <source>
        <dbReference type="ARBA" id="ARBA00022679"/>
    </source>
</evidence>
<feature type="domain" description="Glycosyltransferase RgtA/B/C/D-like" evidence="9">
    <location>
        <begin position="84"/>
        <end position="226"/>
    </location>
</feature>
<feature type="transmembrane region" description="Helical" evidence="8">
    <location>
        <begin position="270"/>
        <end position="289"/>
    </location>
</feature>
<dbReference type="GO" id="GO:0016763">
    <property type="term" value="F:pentosyltransferase activity"/>
    <property type="evidence" value="ECO:0007669"/>
    <property type="project" value="TreeGrafter"/>
</dbReference>
<protein>
    <submittedName>
        <fullName evidence="10">Dolichyl-phosphate-mannose-protein mannosyltransferase</fullName>
    </submittedName>
</protein>
<accession>A0A1I1DMR2</accession>
<evidence type="ECO:0000256" key="6">
    <source>
        <dbReference type="ARBA" id="ARBA00022989"/>
    </source>
</evidence>
<evidence type="ECO:0000256" key="5">
    <source>
        <dbReference type="ARBA" id="ARBA00022692"/>
    </source>
</evidence>
<evidence type="ECO:0000256" key="3">
    <source>
        <dbReference type="ARBA" id="ARBA00022676"/>
    </source>
</evidence>
<dbReference type="PANTHER" id="PTHR33908">
    <property type="entry name" value="MANNOSYLTRANSFERASE YKCB-RELATED"/>
    <property type="match status" value="1"/>
</dbReference>
<dbReference type="InterPro" id="IPR050297">
    <property type="entry name" value="LipidA_mod_glycosyltrf_83"/>
</dbReference>
<comment type="subcellular location">
    <subcellularLocation>
        <location evidence="1">Cell membrane</location>
        <topology evidence="1">Multi-pass membrane protein</topology>
    </subcellularLocation>
</comment>
<keyword evidence="11" id="KW-1185">Reference proteome</keyword>
<keyword evidence="6 8" id="KW-1133">Transmembrane helix</keyword>
<keyword evidence="2" id="KW-1003">Cell membrane</keyword>
<gene>
    <name evidence="10" type="ORF">SAMN05216204_101211</name>
</gene>
<dbReference type="GO" id="GO:0009103">
    <property type="term" value="P:lipopolysaccharide biosynthetic process"/>
    <property type="evidence" value="ECO:0007669"/>
    <property type="project" value="UniProtKB-ARBA"/>
</dbReference>
<dbReference type="AlphaFoldDB" id="A0A1I1DMR2"/>
<dbReference type="RefSeq" id="WP_091869920.1">
    <property type="nucleotide sequence ID" value="NZ_FOLD01000001.1"/>
</dbReference>
<evidence type="ECO:0000259" key="9">
    <source>
        <dbReference type="Pfam" id="PF13231"/>
    </source>
</evidence>
<dbReference type="Pfam" id="PF13231">
    <property type="entry name" value="PMT_2"/>
    <property type="match status" value="1"/>
</dbReference>
<feature type="transmembrane region" description="Helical" evidence="8">
    <location>
        <begin position="21"/>
        <end position="41"/>
    </location>
</feature>
<feature type="transmembrane region" description="Helical" evidence="8">
    <location>
        <begin position="122"/>
        <end position="141"/>
    </location>
</feature>
<feature type="transmembrane region" description="Helical" evidence="8">
    <location>
        <begin position="451"/>
        <end position="470"/>
    </location>
</feature>
<dbReference type="PANTHER" id="PTHR33908:SF11">
    <property type="entry name" value="MEMBRANE PROTEIN"/>
    <property type="match status" value="1"/>
</dbReference>
<organism evidence="10 11">
    <name type="scientific">Massilia yuzhufengensis</name>
    <dbReference type="NCBI Taxonomy" id="1164594"/>
    <lineage>
        <taxon>Bacteria</taxon>
        <taxon>Pseudomonadati</taxon>
        <taxon>Pseudomonadota</taxon>
        <taxon>Betaproteobacteria</taxon>
        <taxon>Burkholderiales</taxon>
        <taxon>Oxalobacteraceae</taxon>
        <taxon>Telluria group</taxon>
        <taxon>Massilia</taxon>
    </lineage>
</organism>
<name>A0A1I1DMR2_9BURK</name>
<evidence type="ECO:0000313" key="10">
    <source>
        <dbReference type="EMBL" id="SFB74368.1"/>
    </source>
</evidence>
<feature type="transmembrane region" description="Helical" evidence="8">
    <location>
        <begin position="174"/>
        <end position="201"/>
    </location>
</feature>
<feature type="transmembrane region" description="Helical" evidence="8">
    <location>
        <begin position="95"/>
        <end position="115"/>
    </location>
</feature>
<proteinExistence type="predicted"/>
<feature type="transmembrane region" description="Helical" evidence="8">
    <location>
        <begin position="301"/>
        <end position="317"/>
    </location>
</feature>
<keyword evidence="4 10" id="KW-0808">Transferase</keyword>
<feature type="transmembrane region" description="Helical" evidence="8">
    <location>
        <begin position="360"/>
        <end position="381"/>
    </location>
</feature>
<evidence type="ECO:0000256" key="7">
    <source>
        <dbReference type="ARBA" id="ARBA00023136"/>
    </source>
</evidence>
<evidence type="ECO:0000313" key="11">
    <source>
        <dbReference type="Proteomes" id="UP000198639"/>
    </source>
</evidence>
<keyword evidence="7 8" id="KW-0472">Membrane</keyword>
<dbReference type="InterPro" id="IPR038731">
    <property type="entry name" value="RgtA/B/C-like"/>
</dbReference>
<evidence type="ECO:0000256" key="2">
    <source>
        <dbReference type="ARBA" id="ARBA00022475"/>
    </source>
</evidence>
<dbReference type="STRING" id="1164594.SAMN05216204_101211"/>
<keyword evidence="3 10" id="KW-0328">Glycosyltransferase</keyword>
<dbReference type="Proteomes" id="UP000198639">
    <property type="component" value="Unassembled WGS sequence"/>
</dbReference>
<dbReference type="OrthoDB" id="915562at2"/>